<name>A0A2K4ZI83_9FIRM</name>
<dbReference type="AlphaFoldDB" id="A0A2K4ZI83"/>
<proteinExistence type="predicted"/>
<gene>
    <name evidence="1" type="ORF">AMURIS_02926</name>
</gene>
<keyword evidence="2" id="KW-1185">Reference proteome</keyword>
<protein>
    <submittedName>
        <fullName evidence="1">Uncharacterized protein</fullName>
    </submittedName>
</protein>
<dbReference type="Proteomes" id="UP000236311">
    <property type="component" value="Unassembled WGS sequence"/>
</dbReference>
<sequence>MLLFEVPLLIRQLKWLAAKEQRQYTEVNQKSEV</sequence>
<reference evidence="1 2" key="1">
    <citation type="submission" date="2018-01" db="EMBL/GenBank/DDBJ databases">
        <authorList>
            <person name="Gaut B.S."/>
            <person name="Morton B.R."/>
            <person name="Clegg M.T."/>
            <person name="Duvall M.R."/>
        </authorList>
    </citation>
    <scope>NUCLEOTIDE SEQUENCE [LARGE SCALE GENOMIC DNA]</scope>
    <source>
        <strain evidence="1">GP69</strain>
    </source>
</reference>
<evidence type="ECO:0000313" key="2">
    <source>
        <dbReference type="Proteomes" id="UP000236311"/>
    </source>
</evidence>
<organism evidence="1 2">
    <name type="scientific">Acetatifactor muris</name>
    <dbReference type="NCBI Taxonomy" id="879566"/>
    <lineage>
        <taxon>Bacteria</taxon>
        <taxon>Bacillati</taxon>
        <taxon>Bacillota</taxon>
        <taxon>Clostridia</taxon>
        <taxon>Lachnospirales</taxon>
        <taxon>Lachnospiraceae</taxon>
        <taxon>Acetatifactor</taxon>
    </lineage>
</organism>
<accession>A0A2K4ZI83</accession>
<evidence type="ECO:0000313" key="1">
    <source>
        <dbReference type="EMBL" id="SOY30203.1"/>
    </source>
</evidence>
<dbReference type="EMBL" id="OFSM01000014">
    <property type="protein sequence ID" value="SOY30203.1"/>
    <property type="molecule type" value="Genomic_DNA"/>
</dbReference>